<comment type="caution">
    <text evidence="7">The sequence shown here is derived from an EMBL/GenBank/DDBJ whole genome shotgun (WGS) entry which is preliminary data.</text>
</comment>
<evidence type="ECO:0000256" key="3">
    <source>
        <dbReference type="ARBA" id="ARBA00022448"/>
    </source>
</evidence>
<evidence type="ECO:0000313" key="8">
    <source>
        <dbReference type="Proteomes" id="UP000657006"/>
    </source>
</evidence>
<comment type="cofactor">
    <cofactor evidence="1">
        <name>Fe cation</name>
        <dbReference type="ChEBI" id="CHEBI:24875"/>
    </cofactor>
</comment>
<keyword evidence="8" id="KW-1185">Reference proteome</keyword>
<dbReference type="AlphaFoldDB" id="A0A926DR13"/>
<dbReference type="Proteomes" id="UP000657006">
    <property type="component" value="Unassembled WGS sequence"/>
</dbReference>
<proteinExistence type="inferred from homology"/>
<dbReference type="PROSITE" id="PS50902">
    <property type="entry name" value="FLAVODOXIN_LIKE"/>
    <property type="match status" value="1"/>
</dbReference>
<dbReference type="InterPro" id="IPR001279">
    <property type="entry name" value="Metallo-B-lactamas"/>
</dbReference>
<dbReference type="PANTHER" id="PTHR32145">
    <property type="entry name" value="DIFLAVIN FLAVOPROTEIN A 2-RELATED"/>
    <property type="match status" value="1"/>
</dbReference>
<dbReference type="InterPro" id="IPR008254">
    <property type="entry name" value="Flavodoxin/NO_synth"/>
</dbReference>
<dbReference type="Gene3D" id="3.40.50.360">
    <property type="match status" value="1"/>
</dbReference>
<reference evidence="7" key="1">
    <citation type="submission" date="2020-08" db="EMBL/GenBank/DDBJ databases">
        <title>Genome public.</title>
        <authorList>
            <person name="Liu C."/>
            <person name="Sun Q."/>
        </authorList>
    </citation>
    <scope>NUCLEOTIDE SEQUENCE</scope>
    <source>
        <strain evidence="7">NSJ-32</strain>
    </source>
</reference>
<evidence type="ECO:0000256" key="2">
    <source>
        <dbReference type="ARBA" id="ARBA00007121"/>
    </source>
</evidence>
<gene>
    <name evidence="7" type="ORF">H8730_02620</name>
</gene>
<dbReference type="Pfam" id="PF00258">
    <property type="entry name" value="Flavodoxin_1"/>
    <property type="match status" value="1"/>
</dbReference>
<sequence length="398" mass="44126">MHSLQVTQDITWVGALDPNLRIFDIIMETKYGTTYNSYIVKGTEKIALFETVKEGFFDEWLAKIEEVVDPSDIDYIVLDHTEPDHGGSLAFILDHCPNATVVATQAAITFLEEIANRTFPHIVAKDSVSLDLGGKTLQFIMAPFLHWPDSMYTYIPESKVLITCDSFGCHYADERVFNDAIDDPSDLMDAYKYYFDCIMGPFKSFVLSALDKIKDLEISIICPGHGPVLREDLDKFLSLYRQWATTTPRDIPCIVIAYVSAYGYTKTMAEAIAAGASEAGQLDILLYDLTQSAPSEVMKKIDAASGVLFGSPTLVGEALPPILNLLASMNPIIHKGILAGAFGSYGWSGEAVPHIEERLKQLKLKMPVPGLKIRFKPSEAQLSDCRKFGRDFAEAVLK</sequence>
<dbReference type="GO" id="GO:0009055">
    <property type="term" value="F:electron transfer activity"/>
    <property type="evidence" value="ECO:0007669"/>
    <property type="project" value="InterPro"/>
</dbReference>
<accession>A0A926DR13</accession>
<dbReference type="PANTHER" id="PTHR32145:SF11">
    <property type="entry name" value="DIFLAVIN FLAVOPROTEIN A 2-RELATED"/>
    <property type="match status" value="1"/>
</dbReference>
<evidence type="ECO:0000256" key="1">
    <source>
        <dbReference type="ARBA" id="ARBA00001962"/>
    </source>
</evidence>
<dbReference type="EMBL" id="JACRSQ010000002">
    <property type="protein sequence ID" value="MBC8542441.1"/>
    <property type="molecule type" value="Genomic_DNA"/>
</dbReference>
<dbReference type="SUPFAM" id="SSF56281">
    <property type="entry name" value="Metallo-hydrolase/oxidoreductase"/>
    <property type="match status" value="1"/>
</dbReference>
<name>A0A926DR13_9FIRM</name>
<dbReference type="GO" id="GO:0016651">
    <property type="term" value="F:oxidoreductase activity, acting on NAD(P)H"/>
    <property type="evidence" value="ECO:0007669"/>
    <property type="project" value="UniProtKB-ARBA"/>
</dbReference>
<evidence type="ECO:0000256" key="5">
    <source>
        <dbReference type="ARBA" id="ARBA00023004"/>
    </source>
</evidence>
<dbReference type="RefSeq" id="WP_249289314.1">
    <property type="nucleotide sequence ID" value="NZ_JACRSQ010000002.1"/>
</dbReference>
<dbReference type="PIRSF" id="PIRSF005243">
    <property type="entry name" value="ROO"/>
    <property type="match status" value="1"/>
</dbReference>
<keyword evidence="3" id="KW-0813">Transport</keyword>
<evidence type="ECO:0000256" key="4">
    <source>
        <dbReference type="ARBA" id="ARBA00022982"/>
    </source>
</evidence>
<dbReference type="InterPro" id="IPR045761">
    <property type="entry name" value="ODP_dom"/>
</dbReference>
<dbReference type="GO" id="GO:0010181">
    <property type="term" value="F:FMN binding"/>
    <property type="evidence" value="ECO:0007669"/>
    <property type="project" value="InterPro"/>
</dbReference>
<dbReference type="Pfam" id="PF19583">
    <property type="entry name" value="ODP"/>
    <property type="match status" value="1"/>
</dbReference>
<dbReference type="SUPFAM" id="SSF52218">
    <property type="entry name" value="Flavoproteins"/>
    <property type="match status" value="1"/>
</dbReference>
<keyword evidence="5" id="KW-0408">Iron</keyword>
<dbReference type="Gene3D" id="3.60.15.10">
    <property type="entry name" value="Ribonuclease Z/Hydroxyacylglutathione hydrolase-like"/>
    <property type="match status" value="1"/>
</dbReference>
<dbReference type="SMART" id="SM00849">
    <property type="entry name" value="Lactamase_B"/>
    <property type="match status" value="1"/>
</dbReference>
<dbReference type="InterPro" id="IPR036866">
    <property type="entry name" value="RibonucZ/Hydroxyglut_hydro"/>
</dbReference>
<dbReference type="CDD" id="cd07709">
    <property type="entry name" value="flavodiiron_proteins_MBL-fold"/>
    <property type="match status" value="1"/>
</dbReference>
<dbReference type="GO" id="GO:0046872">
    <property type="term" value="F:metal ion binding"/>
    <property type="evidence" value="ECO:0007669"/>
    <property type="project" value="InterPro"/>
</dbReference>
<dbReference type="InterPro" id="IPR016440">
    <property type="entry name" value="Rubredoxin-O_OxRdtase"/>
</dbReference>
<evidence type="ECO:0000313" key="7">
    <source>
        <dbReference type="EMBL" id="MBC8542441.1"/>
    </source>
</evidence>
<dbReference type="InterPro" id="IPR051285">
    <property type="entry name" value="NADH_oxidoreductase_modular"/>
</dbReference>
<evidence type="ECO:0000259" key="6">
    <source>
        <dbReference type="PROSITE" id="PS50902"/>
    </source>
</evidence>
<protein>
    <submittedName>
        <fullName evidence="7">FprA family A-type flavoprotein</fullName>
    </submittedName>
</protein>
<dbReference type="InterPro" id="IPR029039">
    <property type="entry name" value="Flavoprotein-like_sf"/>
</dbReference>
<feature type="domain" description="Flavodoxin-like" evidence="6">
    <location>
        <begin position="254"/>
        <end position="393"/>
    </location>
</feature>
<comment type="similarity">
    <text evidence="2">In the N-terminal section; belongs to the zinc metallo-hydrolase group 3 family.</text>
</comment>
<keyword evidence="4" id="KW-0249">Electron transport</keyword>
<organism evidence="7 8">
    <name type="scientific">Bianquea renquensis</name>
    <dbReference type="NCBI Taxonomy" id="2763661"/>
    <lineage>
        <taxon>Bacteria</taxon>
        <taxon>Bacillati</taxon>
        <taxon>Bacillota</taxon>
        <taxon>Clostridia</taxon>
        <taxon>Eubacteriales</taxon>
        <taxon>Bianqueaceae</taxon>
        <taxon>Bianquea</taxon>
    </lineage>
</organism>